<keyword evidence="2" id="KW-1185">Reference proteome</keyword>
<dbReference type="AlphaFoldDB" id="A0AAV8V8I5"/>
<protein>
    <recommendedName>
        <fullName evidence="3">Site-specific DNA-methyltransferase (adenine-specific)</fullName>
    </recommendedName>
</protein>
<dbReference type="Proteomes" id="UP001159042">
    <property type="component" value="Unassembled WGS sequence"/>
</dbReference>
<evidence type="ECO:0008006" key="3">
    <source>
        <dbReference type="Google" id="ProtNLM"/>
    </source>
</evidence>
<evidence type="ECO:0000313" key="1">
    <source>
        <dbReference type="EMBL" id="KAJ8910418.1"/>
    </source>
</evidence>
<comment type="caution">
    <text evidence="1">The sequence shown here is derived from an EMBL/GenBank/DDBJ whole genome shotgun (WGS) entry which is preliminary data.</text>
</comment>
<gene>
    <name evidence="1" type="ORF">NQ315_013893</name>
</gene>
<dbReference type="EMBL" id="JANEYG010000301">
    <property type="protein sequence ID" value="KAJ8910418.1"/>
    <property type="molecule type" value="Genomic_DNA"/>
</dbReference>
<proteinExistence type="predicted"/>
<name>A0AAV8V8I5_9CUCU</name>
<accession>A0AAV8V8I5</accession>
<organism evidence="1 2">
    <name type="scientific">Exocentrus adspersus</name>
    <dbReference type="NCBI Taxonomy" id="1586481"/>
    <lineage>
        <taxon>Eukaryota</taxon>
        <taxon>Metazoa</taxon>
        <taxon>Ecdysozoa</taxon>
        <taxon>Arthropoda</taxon>
        <taxon>Hexapoda</taxon>
        <taxon>Insecta</taxon>
        <taxon>Pterygota</taxon>
        <taxon>Neoptera</taxon>
        <taxon>Endopterygota</taxon>
        <taxon>Coleoptera</taxon>
        <taxon>Polyphaga</taxon>
        <taxon>Cucujiformia</taxon>
        <taxon>Chrysomeloidea</taxon>
        <taxon>Cerambycidae</taxon>
        <taxon>Lamiinae</taxon>
        <taxon>Acanthocinini</taxon>
        <taxon>Exocentrus</taxon>
    </lineage>
</organism>
<evidence type="ECO:0000313" key="2">
    <source>
        <dbReference type="Proteomes" id="UP001159042"/>
    </source>
</evidence>
<reference evidence="1 2" key="1">
    <citation type="journal article" date="2023" name="Insect Mol. Biol.">
        <title>Genome sequencing provides insights into the evolution of gene families encoding plant cell wall-degrading enzymes in longhorned beetles.</title>
        <authorList>
            <person name="Shin N.R."/>
            <person name="Okamura Y."/>
            <person name="Kirsch R."/>
            <person name="Pauchet Y."/>
        </authorList>
    </citation>
    <scope>NUCLEOTIDE SEQUENCE [LARGE SCALE GENOMIC DNA]</scope>
    <source>
        <strain evidence="1">EAD_L_NR</strain>
    </source>
</reference>
<sequence>MSVTNRSICELARLLKKAEMTDNPIGEYLFDKLLYNSFVKKSKDNLMYKKKLDDTSEAEVYK</sequence>